<protein>
    <submittedName>
        <fullName evidence="3">Uncharacterized protein LOC128199926</fullName>
    </submittedName>
</protein>
<sequence length="110" mass="12914">MYDCSKSPTRRKSYKPIVNSKFRDREPFSMSDSSDTSSGSSDYERNPGNPYSVHKDKYKQNWMWNHFMDGNHMNVNPYAPEFSSLGPSGASLFFGRKWWYFNQDDYQPIG</sequence>
<feature type="region of interest" description="Disordered" evidence="1">
    <location>
        <begin position="1"/>
        <end position="53"/>
    </location>
</feature>
<evidence type="ECO:0000313" key="2">
    <source>
        <dbReference type="Proteomes" id="UP001652582"/>
    </source>
</evidence>
<dbReference type="GeneID" id="128199926"/>
<keyword evidence="2" id="KW-1185">Reference proteome</keyword>
<reference evidence="3" key="1">
    <citation type="submission" date="2025-08" db="UniProtKB">
        <authorList>
            <consortium name="RefSeq"/>
        </authorList>
    </citation>
    <scope>IDENTIFICATION</scope>
</reference>
<gene>
    <name evidence="3" type="primary">LOC128199926</name>
</gene>
<organism evidence="2 3">
    <name type="scientific">Bicyclus anynana</name>
    <name type="common">Squinting bush brown butterfly</name>
    <dbReference type="NCBI Taxonomy" id="110368"/>
    <lineage>
        <taxon>Eukaryota</taxon>
        <taxon>Metazoa</taxon>
        <taxon>Ecdysozoa</taxon>
        <taxon>Arthropoda</taxon>
        <taxon>Hexapoda</taxon>
        <taxon>Insecta</taxon>
        <taxon>Pterygota</taxon>
        <taxon>Neoptera</taxon>
        <taxon>Endopterygota</taxon>
        <taxon>Lepidoptera</taxon>
        <taxon>Glossata</taxon>
        <taxon>Ditrysia</taxon>
        <taxon>Papilionoidea</taxon>
        <taxon>Nymphalidae</taxon>
        <taxon>Satyrinae</taxon>
        <taxon>Satyrini</taxon>
        <taxon>Mycalesina</taxon>
        <taxon>Bicyclus</taxon>
    </lineage>
</organism>
<evidence type="ECO:0000313" key="3">
    <source>
        <dbReference type="RefSeq" id="XP_052747518.1"/>
    </source>
</evidence>
<feature type="compositionally biased region" description="Low complexity" evidence="1">
    <location>
        <begin position="29"/>
        <end position="41"/>
    </location>
</feature>
<dbReference type="Proteomes" id="UP001652582">
    <property type="component" value="Chromosome 4"/>
</dbReference>
<accession>A0ABM3M8Y7</accession>
<dbReference type="RefSeq" id="XP_052747518.1">
    <property type="nucleotide sequence ID" value="XM_052891558.1"/>
</dbReference>
<evidence type="ECO:0000256" key="1">
    <source>
        <dbReference type="SAM" id="MobiDB-lite"/>
    </source>
</evidence>
<proteinExistence type="predicted"/>
<name>A0ABM3M8Y7_BICAN</name>